<dbReference type="EMBL" id="HBIP01030791">
    <property type="protein sequence ID" value="CAE0503625.1"/>
    <property type="molecule type" value="Transcribed_RNA"/>
</dbReference>
<gene>
    <name evidence="1" type="ORF">DTER00134_LOCUS18698</name>
</gene>
<evidence type="ECO:0000313" key="1">
    <source>
        <dbReference type="EMBL" id="CAE0503625.1"/>
    </source>
</evidence>
<organism evidence="1">
    <name type="scientific">Dunaliella tertiolecta</name>
    <name type="common">Green alga</name>
    <dbReference type="NCBI Taxonomy" id="3047"/>
    <lineage>
        <taxon>Eukaryota</taxon>
        <taxon>Viridiplantae</taxon>
        <taxon>Chlorophyta</taxon>
        <taxon>core chlorophytes</taxon>
        <taxon>Chlorophyceae</taxon>
        <taxon>CS clade</taxon>
        <taxon>Chlamydomonadales</taxon>
        <taxon>Dunaliellaceae</taxon>
        <taxon>Dunaliella</taxon>
    </lineage>
</organism>
<accession>A0A7S3R609</accession>
<proteinExistence type="predicted"/>
<reference evidence="1" key="1">
    <citation type="submission" date="2021-01" db="EMBL/GenBank/DDBJ databases">
        <authorList>
            <person name="Corre E."/>
            <person name="Pelletier E."/>
            <person name="Niang G."/>
            <person name="Scheremetjew M."/>
            <person name="Finn R."/>
            <person name="Kale V."/>
            <person name="Holt S."/>
            <person name="Cochrane G."/>
            <person name="Meng A."/>
            <person name="Brown T."/>
            <person name="Cohen L."/>
        </authorList>
    </citation>
    <scope>NUCLEOTIDE SEQUENCE</scope>
    <source>
        <strain evidence="1">CCMP1320</strain>
    </source>
</reference>
<sequence length="133" mass="16199">MEKCYKYDFYKEVLCPVWFKEEYGPLMSERHVRSQYMRKISPETPPFVKEFMEKYSSDMEKRGVQVDATELDRYHDPHWLCDCSWCLKPGYSAESMKYIEEEEERNRRWQDPNEYNADQLEAAIDAYCSRDPF</sequence>
<dbReference type="AlphaFoldDB" id="A0A7S3R609"/>
<protein>
    <submittedName>
        <fullName evidence="1">Uncharacterized protein</fullName>
    </submittedName>
</protein>
<name>A0A7S3R609_DUNTE</name>